<dbReference type="OrthoDB" id="37537at2759"/>
<dbReference type="eggNOG" id="KOG1575">
    <property type="taxonomic scope" value="Eukaryota"/>
</dbReference>
<dbReference type="EMBL" id="KB916217">
    <property type="protein sequence ID" value="EOD48333.1"/>
    <property type="molecule type" value="Genomic_DNA"/>
</dbReference>
<dbReference type="InterPro" id="IPR023210">
    <property type="entry name" value="NADP_OxRdtase_dom"/>
</dbReference>
<dbReference type="GO" id="GO:0016491">
    <property type="term" value="F:oxidoreductase activity"/>
    <property type="evidence" value="ECO:0007669"/>
    <property type="project" value="UniProtKB-KW"/>
</dbReference>
<proteinExistence type="predicted"/>
<dbReference type="HOGENOM" id="CLU_023205_2_1_1"/>
<accession>R1EKK9</accession>
<evidence type="ECO:0000256" key="1">
    <source>
        <dbReference type="ARBA" id="ARBA00023002"/>
    </source>
</evidence>
<evidence type="ECO:0000259" key="2">
    <source>
        <dbReference type="Pfam" id="PF00248"/>
    </source>
</evidence>
<dbReference type="Gene3D" id="3.20.20.100">
    <property type="entry name" value="NADP-dependent oxidoreductase domain"/>
    <property type="match status" value="1"/>
</dbReference>
<evidence type="ECO:0000313" key="4">
    <source>
        <dbReference type="Proteomes" id="UP000013521"/>
    </source>
</evidence>
<feature type="domain" description="NADP-dependent oxidoreductase" evidence="2">
    <location>
        <begin position="1"/>
        <end position="272"/>
    </location>
</feature>
<name>R1EKK9_BOTPV</name>
<protein>
    <submittedName>
        <fullName evidence="3">Putative pyridoxal reductase protein</fullName>
    </submittedName>
</protein>
<dbReference type="AlphaFoldDB" id="R1EKK9"/>
<dbReference type="SUPFAM" id="SSF51430">
    <property type="entry name" value="NAD(P)-linked oxidoreductase"/>
    <property type="match status" value="1"/>
</dbReference>
<dbReference type="InterPro" id="IPR050791">
    <property type="entry name" value="Aldo-Keto_reductase"/>
</dbReference>
<dbReference type="Pfam" id="PF00248">
    <property type="entry name" value="Aldo_ket_red"/>
    <property type="match status" value="1"/>
</dbReference>
<dbReference type="KEGG" id="npa:UCRNP2_4917"/>
<dbReference type="Proteomes" id="UP000013521">
    <property type="component" value="Unassembled WGS sequence"/>
</dbReference>
<dbReference type="OMA" id="YHKHGME"/>
<reference evidence="4" key="1">
    <citation type="journal article" date="2013" name="Genome Announc.">
        <title>Draft genome sequence of Neofusicoccum parvum isolate UCR-NP2, a fungal vascular pathogen associated with grapevine cankers.</title>
        <authorList>
            <person name="Blanco-Ulate B."/>
            <person name="Rolshausen P."/>
            <person name="Cantu D."/>
        </authorList>
    </citation>
    <scope>NUCLEOTIDE SEQUENCE [LARGE SCALE GENOMIC DNA]</scope>
    <source>
        <strain evidence="4">UCR-NP2</strain>
    </source>
</reference>
<keyword evidence="1" id="KW-0560">Oxidoreductase</keyword>
<evidence type="ECO:0000313" key="3">
    <source>
        <dbReference type="EMBL" id="EOD48333.1"/>
    </source>
</evidence>
<gene>
    <name evidence="3" type="ORF">UCRNP2_4917</name>
</gene>
<dbReference type="CDD" id="cd19077">
    <property type="entry name" value="AKR_AKR8A1-2"/>
    <property type="match status" value="1"/>
</dbReference>
<dbReference type="STRING" id="1287680.R1EKK9"/>
<dbReference type="PANTHER" id="PTHR43625">
    <property type="entry name" value="AFLATOXIN B1 ALDEHYDE REDUCTASE"/>
    <property type="match status" value="1"/>
</dbReference>
<sequence>MRKALENGCNAWNGGEFYGPLDNNSLTLLKRYFAKYPEDSAKVSLNIKGCIMPGMKINASREQVFASVENCVAMLGAGKLIDVFEPARRDANVPLEETLGALDDLVKEGKIGGIALSEVSAKTIREAARITKIQSVEIELSLWATEPLTNGILQACKELDIPVLAPLGLGMLTGKYKSADDLPADYKQHLPRFHPKNFEKNVDLVRMLETFAKKKNCTPAQLAINWVLALSKRPDMPVIIPIPGMTTAERVEENCKIVDLTEEEMQEIDNILASFEVVGTRYPEHAMHMTNT</sequence>
<organism evidence="3 4">
    <name type="scientific">Botryosphaeria parva (strain UCR-NP2)</name>
    <name type="common">Grapevine canker fungus</name>
    <name type="synonym">Neofusicoccum parvum</name>
    <dbReference type="NCBI Taxonomy" id="1287680"/>
    <lineage>
        <taxon>Eukaryota</taxon>
        <taxon>Fungi</taxon>
        <taxon>Dikarya</taxon>
        <taxon>Ascomycota</taxon>
        <taxon>Pezizomycotina</taxon>
        <taxon>Dothideomycetes</taxon>
        <taxon>Dothideomycetes incertae sedis</taxon>
        <taxon>Botryosphaeriales</taxon>
        <taxon>Botryosphaeriaceae</taxon>
        <taxon>Neofusicoccum</taxon>
    </lineage>
</organism>
<dbReference type="GO" id="GO:0005737">
    <property type="term" value="C:cytoplasm"/>
    <property type="evidence" value="ECO:0007669"/>
    <property type="project" value="TreeGrafter"/>
</dbReference>
<dbReference type="InterPro" id="IPR036812">
    <property type="entry name" value="NAD(P)_OxRdtase_dom_sf"/>
</dbReference>
<dbReference type="PANTHER" id="PTHR43625:SF78">
    <property type="entry name" value="PYRIDOXAL REDUCTASE-RELATED"/>
    <property type="match status" value="1"/>
</dbReference>